<evidence type="ECO:0000313" key="7">
    <source>
        <dbReference type="Proteomes" id="UP000007431"/>
    </source>
</evidence>
<feature type="transmembrane region" description="Helical" evidence="5">
    <location>
        <begin position="55"/>
        <end position="82"/>
    </location>
</feature>
<accession>D8QLK9</accession>
<dbReference type="eggNOG" id="ENOG502RZB9">
    <property type="taxonomic scope" value="Eukaryota"/>
</dbReference>
<dbReference type="InterPro" id="IPR000537">
    <property type="entry name" value="UbiA_prenyltransferase"/>
</dbReference>
<reference evidence="6 7" key="1">
    <citation type="journal article" date="2010" name="Nat. Biotechnol.">
        <title>Genome sequence of the model mushroom Schizophyllum commune.</title>
        <authorList>
            <person name="Ohm R.A."/>
            <person name="de Jong J.F."/>
            <person name="Lugones L.G."/>
            <person name="Aerts A."/>
            <person name="Kothe E."/>
            <person name="Stajich J.E."/>
            <person name="de Vries R.P."/>
            <person name="Record E."/>
            <person name="Levasseur A."/>
            <person name="Baker S.E."/>
            <person name="Bartholomew K.A."/>
            <person name="Coutinho P.M."/>
            <person name="Erdmann S."/>
            <person name="Fowler T.J."/>
            <person name="Gathman A.C."/>
            <person name="Lombard V."/>
            <person name="Henrissat B."/>
            <person name="Knabe N."/>
            <person name="Kuees U."/>
            <person name="Lilly W.W."/>
            <person name="Lindquist E."/>
            <person name="Lucas S."/>
            <person name="Magnuson J.K."/>
            <person name="Piumi F."/>
            <person name="Raudaskoski M."/>
            <person name="Salamov A."/>
            <person name="Schmutz J."/>
            <person name="Schwarze F.W.M.R."/>
            <person name="vanKuyk P.A."/>
            <person name="Horton J.S."/>
            <person name="Grigoriev I.V."/>
            <person name="Woesten H.A.B."/>
        </authorList>
    </citation>
    <scope>NUCLEOTIDE SEQUENCE [LARGE SCALE GENOMIC DNA]</scope>
    <source>
        <strain evidence="7">H4-8 / FGSC 9210</strain>
    </source>
</reference>
<dbReference type="OrthoDB" id="434972at2759"/>
<sequence length="309" mass="33466">MLYSTPLTQFMVHGFRSLPTFSTEAAGFLYTLFLFMKSDVTTTIIPAVDNGHSKVALGVSLVGIPTASAFLEGLLWLALHLLAFDIIGLDEDRLSKPHRPIAAGRISLQAAQILHLLFSCSSLLLSARYGLLPHSAVYLACAAAYNDGNLARFWASKSAMIGIGLGICCWGTVVCFNQGRPLGPVAIHALVIVALLLATTVHAQDFRDVTGDAAIGRTTLPMVLPSSFARLSLAVLLISWSTTLVHFWELPAGVAGLLYALAGVTALFFIRGGTEKADQDACWWYNMWFTACLSLPVFQRLQQDLEHNL</sequence>
<feature type="transmembrane region" description="Helical" evidence="5">
    <location>
        <begin position="223"/>
        <end position="240"/>
    </location>
</feature>
<dbReference type="GeneID" id="9596551"/>
<dbReference type="KEGG" id="scm:SCHCO_02521686"/>
<dbReference type="Pfam" id="PF01040">
    <property type="entry name" value="UbiA"/>
    <property type="match status" value="1"/>
</dbReference>
<evidence type="ECO:0000256" key="3">
    <source>
        <dbReference type="ARBA" id="ARBA00022989"/>
    </source>
</evidence>
<dbReference type="OMA" id="TIWLFTA"/>
<keyword evidence="2 5" id="KW-0812">Transmembrane</keyword>
<evidence type="ECO:0000256" key="2">
    <source>
        <dbReference type="ARBA" id="ARBA00022692"/>
    </source>
</evidence>
<dbReference type="Proteomes" id="UP000007431">
    <property type="component" value="Unassembled WGS sequence"/>
</dbReference>
<dbReference type="GO" id="GO:0016020">
    <property type="term" value="C:membrane"/>
    <property type="evidence" value="ECO:0007669"/>
    <property type="project" value="UniProtKB-SubCell"/>
</dbReference>
<dbReference type="PANTHER" id="PTHR42723">
    <property type="entry name" value="CHLOROPHYLL SYNTHASE"/>
    <property type="match status" value="1"/>
</dbReference>
<feature type="transmembrane region" description="Helical" evidence="5">
    <location>
        <begin position="159"/>
        <end position="179"/>
    </location>
</feature>
<evidence type="ECO:0000256" key="1">
    <source>
        <dbReference type="ARBA" id="ARBA00004141"/>
    </source>
</evidence>
<gene>
    <name evidence="6" type="ORF">SCHCODRAFT_238744</name>
</gene>
<dbReference type="InterPro" id="IPR050475">
    <property type="entry name" value="Prenyltransferase_related"/>
</dbReference>
<keyword evidence="3 5" id="KW-1133">Transmembrane helix</keyword>
<dbReference type="VEuPathDB" id="FungiDB:SCHCODRAFT_02521686"/>
<protein>
    <recommendedName>
        <fullName evidence="8">UbiA prenyltransferase</fullName>
    </recommendedName>
</protein>
<feature type="transmembrane region" description="Helical" evidence="5">
    <location>
        <begin position="102"/>
        <end position="125"/>
    </location>
</feature>
<evidence type="ECO:0000256" key="5">
    <source>
        <dbReference type="SAM" id="Phobius"/>
    </source>
</evidence>
<dbReference type="Gene3D" id="1.10.357.140">
    <property type="entry name" value="UbiA prenyltransferase"/>
    <property type="match status" value="1"/>
</dbReference>
<dbReference type="HOGENOM" id="CLU_063928_0_0_1"/>
<organism evidence="7">
    <name type="scientific">Schizophyllum commune (strain H4-8 / FGSC 9210)</name>
    <name type="common">Split gill fungus</name>
    <dbReference type="NCBI Taxonomy" id="578458"/>
    <lineage>
        <taxon>Eukaryota</taxon>
        <taxon>Fungi</taxon>
        <taxon>Dikarya</taxon>
        <taxon>Basidiomycota</taxon>
        <taxon>Agaricomycotina</taxon>
        <taxon>Agaricomycetes</taxon>
        <taxon>Agaricomycetidae</taxon>
        <taxon>Agaricales</taxon>
        <taxon>Schizophyllaceae</taxon>
        <taxon>Schizophyllum</taxon>
    </lineage>
</organism>
<evidence type="ECO:0000256" key="4">
    <source>
        <dbReference type="ARBA" id="ARBA00023136"/>
    </source>
</evidence>
<dbReference type="EMBL" id="GL377318">
    <property type="protein sequence ID" value="EFI91281.1"/>
    <property type="molecule type" value="Genomic_DNA"/>
</dbReference>
<dbReference type="AlphaFoldDB" id="D8QLK9"/>
<keyword evidence="7" id="KW-1185">Reference proteome</keyword>
<dbReference type="InterPro" id="IPR044878">
    <property type="entry name" value="UbiA_sf"/>
</dbReference>
<dbReference type="RefSeq" id="XP_003026184.1">
    <property type="nucleotide sequence ID" value="XM_003026138.1"/>
</dbReference>
<proteinExistence type="predicted"/>
<keyword evidence="4 5" id="KW-0472">Membrane</keyword>
<dbReference type="PANTHER" id="PTHR42723:SF1">
    <property type="entry name" value="CHLOROPHYLL SYNTHASE, CHLOROPLASTIC"/>
    <property type="match status" value="1"/>
</dbReference>
<evidence type="ECO:0000313" key="6">
    <source>
        <dbReference type="EMBL" id="EFI91281.1"/>
    </source>
</evidence>
<feature type="transmembrane region" description="Helical" evidence="5">
    <location>
        <begin position="252"/>
        <end position="270"/>
    </location>
</feature>
<name>D8QLK9_SCHCM</name>
<dbReference type="InParanoid" id="D8QLK9"/>
<evidence type="ECO:0008006" key="8">
    <source>
        <dbReference type="Google" id="ProtNLM"/>
    </source>
</evidence>
<comment type="subcellular location">
    <subcellularLocation>
        <location evidence="1">Membrane</location>
        <topology evidence="1">Multi-pass membrane protein</topology>
    </subcellularLocation>
</comment>
<feature type="transmembrane region" description="Helical" evidence="5">
    <location>
        <begin position="185"/>
        <end position="203"/>
    </location>
</feature>
<dbReference type="CDD" id="cd13965">
    <property type="entry name" value="PT_UbiA_3"/>
    <property type="match status" value="1"/>
</dbReference>
<dbReference type="GO" id="GO:0016765">
    <property type="term" value="F:transferase activity, transferring alkyl or aryl (other than methyl) groups"/>
    <property type="evidence" value="ECO:0007669"/>
    <property type="project" value="InterPro"/>
</dbReference>